<name>A0A3L0VSN3_ECOLX</name>
<dbReference type="Pfam" id="PF05125">
    <property type="entry name" value="Phage_cap_P2"/>
    <property type="match status" value="1"/>
</dbReference>
<gene>
    <name evidence="1" type="ORF">D9F05_00795</name>
</gene>
<dbReference type="AlphaFoldDB" id="A0A3L0VSN3"/>
<accession>A0A3L0VSN3</accession>
<protein>
    <submittedName>
        <fullName evidence="1">Phage major capsid protein, P2 family</fullName>
    </submittedName>
</protein>
<comment type="caution">
    <text evidence="1">The sequence shown here is derived from an EMBL/GenBank/DDBJ whole genome shotgun (WGS) entry which is preliminary data.</text>
</comment>
<evidence type="ECO:0000313" key="1">
    <source>
        <dbReference type="EMBL" id="MHO02932.1"/>
    </source>
</evidence>
<dbReference type="InterPro" id="IPR006441">
    <property type="entry name" value="Phage_P2_GpN"/>
</dbReference>
<proteinExistence type="predicted"/>
<sequence length="350" mass="39425">MRNETRQKFNAFTGQLAKLNAITSAMVQFNVQPSVQQTLETKMQESVEFLQMINVIPVPEMKGQKVGIGIGSTIAGRTNTSDKDREPNDPSALYPHDYECAKTNYDTSLGYNKLDIWAKFPDFQTRIRDAILKRQGLDRIMIGWHGTSVEPDTNRTTHPMLEDVNIGWLEHIRVDAPAKVMDEGDEGSGKIYIYQPKNDADTKEGDYHNLDALVFDAVNEAIAPWYQDDTDLVVICGRKLLADKYFPIINNADNNQDKLAGQVLVSQKQIGGLKAVRVPFFPDDAMLITTLENLSIYWQEGARRRHIEEEPKRDRIVNYESSNDAYVVEDYDCVALIENIVIGPKPAAGG</sequence>
<dbReference type="EMBL" id="RNRV01000001">
    <property type="protein sequence ID" value="MHO02932.1"/>
    <property type="molecule type" value="Genomic_DNA"/>
</dbReference>
<reference evidence="1" key="1">
    <citation type="submission" date="2018-10" db="EMBL/GenBank/DDBJ databases">
        <authorList>
            <consortium name="NARMS: The National Antimicrobial Resistance Monitoring System"/>
        </authorList>
    </citation>
    <scope>NUCLEOTIDE SEQUENCE [LARGE SCALE GENOMIC DNA]</scope>
    <source>
        <strain evidence="1">CVM N17EC0388</strain>
    </source>
</reference>
<organism evidence="1">
    <name type="scientific">Escherichia coli</name>
    <dbReference type="NCBI Taxonomy" id="562"/>
    <lineage>
        <taxon>Bacteria</taxon>
        <taxon>Pseudomonadati</taxon>
        <taxon>Pseudomonadota</taxon>
        <taxon>Gammaproteobacteria</taxon>
        <taxon>Enterobacterales</taxon>
        <taxon>Enterobacteriaceae</taxon>
        <taxon>Escherichia</taxon>
    </lineage>
</organism>
<dbReference type="NCBIfam" id="TIGR01551">
    <property type="entry name" value="major_capsid_P2"/>
    <property type="match status" value="1"/>
</dbReference>